<gene>
    <name evidence="2" type="ORF">I4I82_17540</name>
</gene>
<proteinExistence type="predicted"/>
<organism evidence="2 3">
    <name type="scientific">Pseudonocardia oceani</name>
    <dbReference type="NCBI Taxonomy" id="2792013"/>
    <lineage>
        <taxon>Bacteria</taxon>
        <taxon>Bacillati</taxon>
        <taxon>Actinomycetota</taxon>
        <taxon>Actinomycetes</taxon>
        <taxon>Pseudonocardiales</taxon>
        <taxon>Pseudonocardiaceae</taxon>
        <taxon>Pseudonocardia</taxon>
    </lineage>
</organism>
<keyword evidence="2" id="KW-0378">Hydrolase</keyword>
<reference evidence="2 3" key="1">
    <citation type="submission" date="2020-11" db="EMBL/GenBank/DDBJ databases">
        <title>Pseudonocardia abyssalis sp. nov. and Pseudonocardia oceani sp. nov., description and phylogenomic analysis of two novel actinomycetes isolated from the deep Southern Ocean.</title>
        <authorList>
            <person name="Parra J."/>
        </authorList>
    </citation>
    <scope>NUCLEOTIDE SEQUENCE [LARGE SCALE GENOMIC DNA]</scope>
    <source>
        <strain evidence="3">KRD185</strain>
    </source>
</reference>
<evidence type="ECO:0000313" key="2">
    <source>
        <dbReference type="EMBL" id="MBW0129468.1"/>
    </source>
</evidence>
<protein>
    <submittedName>
        <fullName evidence="2">Alpha/beta fold hydrolase</fullName>
    </submittedName>
</protein>
<comment type="caution">
    <text evidence="2">The sequence shown here is derived from an EMBL/GenBank/DDBJ whole genome shotgun (WGS) entry which is preliminary data.</text>
</comment>
<dbReference type="RefSeq" id="WP_218589501.1">
    <property type="nucleotide sequence ID" value="NZ_JADQDE010000027.1"/>
</dbReference>
<dbReference type="EMBL" id="JADQDF010000001">
    <property type="protein sequence ID" value="MBW0129468.1"/>
    <property type="molecule type" value="Genomic_DNA"/>
</dbReference>
<evidence type="ECO:0000313" key="3">
    <source>
        <dbReference type="Proteomes" id="UP000694300"/>
    </source>
</evidence>
<accession>A0ABS6UB65</accession>
<sequence length="295" mass="32231">MSLPAPRRITVPGTTLPEITLSVHDTGGDGPAVVLLHGWPDRAELWTHQVDALAAAGYRVVAPDLRGFGESDRPAEVEHYRMRALRADVLGVADALGVDRFALAGHDWGASLGWALTLSSDRVTRYAAFSVGHPAAMATAGFAQKAMSWYMLWFQFPGVAEEVVPADDWRFLRSWAHAAFPDGHPLPERQIADLARPGALTASLNWYRANIDPATFVRFEPPALPPVRVPVLGVWSDGDLALTEGQMRRSAESCADFRYETVTGCGHWIPQEAPERATELLLDFLGQGFSRAAPR</sequence>
<feature type="domain" description="AB hydrolase-1" evidence="1">
    <location>
        <begin position="31"/>
        <end position="270"/>
    </location>
</feature>
<dbReference type="PANTHER" id="PTHR43329">
    <property type="entry name" value="EPOXIDE HYDROLASE"/>
    <property type="match status" value="1"/>
</dbReference>
<dbReference type="Pfam" id="PF00561">
    <property type="entry name" value="Abhydrolase_1"/>
    <property type="match status" value="1"/>
</dbReference>
<name>A0ABS6UB65_9PSEU</name>
<dbReference type="InterPro" id="IPR000073">
    <property type="entry name" value="AB_hydrolase_1"/>
</dbReference>
<dbReference type="Proteomes" id="UP000694300">
    <property type="component" value="Unassembled WGS sequence"/>
</dbReference>
<evidence type="ECO:0000259" key="1">
    <source>
        <dbReference type="Pfam" id="PF00561"/>
    </source>
</evidence>
<keyword evidence="3" id="KW-1185">Reference proteome</keyword>
<dbReference type="GO" id="GO:0016787">
    <property type="term" value="F:hydrolase activity"/>
    <property type="evidence" value="ECO:0007669"/>
    <property type="project" value="UniProtKB-KW"/>
</dbReference>